<feature type="domain" description="B30.2/SPRY" evidence="3">
    <location>
        <begin position="548"/>
        <end position="739"/>
    </location>
</feature>
<keyword evidence="5" id="KW-1185">Reference proteome</keyword>
<dbReference type="EMBL" id="JALLPJ020000720">
    <property type="protein sequence ID" value="KAL3784632.1"/>
    <property type="molecule type" value="Genomic_DNA"/>
</dbReference>
<evidence type="ECO:0000256" key="1">
    <source>
        <dbReference type="SAM" id="MobiDB-lite"/>
    </source>
</evidence>
<feature type="compositionally biased region" description="Polar residues" evidence="1">
    <location>
        <begin position="379"/>
        <end position="414"/>
    </location>
</feature>
<feature type="region of interest" description="Disordered" evidence="1">
    <location>
        <begin position="379"/>
        <end position="415"/>
    </location>
</feature>
<protein>
    <recommendedName>
        <fullName evidence="6">B30.2/SPRY domain-containing protein</fullName>
    </recommendedName>
</protein>
<dbReference type="PROSITE" id="PS50188">
    <property type="entry name" value="B302_SPRY"/>
    <property type="match status" value="1"/>
</dbReference>
<reference evidence="4 5" key="1">
    <citation type="submission" date="2024-10" db="EMBL/GenBank/DDBJ databases">
        <title>Updated reference genomes for cyclostephanoid diatoms.</title>
        <authorList>
            <person name="Roberts W.R."/>
            <person name="Alverson A.J."/>
        </authorList>
    </citation>
    <scope>NUCLEOTIDE SEQUENCE [LARGE SCALE GENOMIC DNA]</scope>
    <source>
        <strain evidence="4 5">AJA010-31</strain>
    </source>
</reference>
<dbReference type="SUPFAM" id="SSF49899">
    <property type="entry name" value="Concanavalin A-like lectins/glucanases"/>
    <property type="match status" value="1"/>
</dbReference>
<dbReference type="InterPro" id="IPR050618">
    <property type="entry name" value="Ubq-SigPath_Reg"/>
</dbReference>
<evidence type="ECO:0000313" key="5">
    <source>
        <dbReference type="Proteomes" id="UP001530400"/>
    </source>
</evidence>
<dbReference type="Proteomes" id="UP001530400">
    <property type="component" value="Unassembled WGS sequence"/>
</dbReference>
<dbReference type="InterPro" id="IPR043136">
    <property type="entry name" value="B30.2/SPRY_sf"/>
</dbReference>
<comment type="caution">
    <text evidence="4">The sequence shown here is derived from an EMBL/GenBank/DDBJ whole genome shotgun (WGS) entry which is preliminary data.</text>
</comment>
<organism evidence="4 5">
    <name type="scientific">Cyclotella atomus</name>
    <dbReference type="NCBI Taxonomy" id="382360"/>
    <lineage>
        <taxon>Eukaryota</taxon>
        <taxon>Sar</taxon>
        <taxon>Stramenopiles</taxon>
        <taxon>Ochrophyta</taxon>
        <taxon>Bacillariophyta</taxon>
        <taxon>Coscinodiscophyceae</taxon>
        <taxon>Thalassiosirophycidae</taxon>
        <taxon>Stephanodiscales</taxon>
        <taxon>Stephanodiscaceae</taxon>
        <taxon>Cyclotella</taxon>
    </lineage>
</organism>
<gene>
    <name evidence="4" type="ORF">ACHAWO_009896</name>
</gene>
<dbReference type="PANTHER" id="PTHR12864">
    <property type="entry name" value="RAN BINDING PROTEIN 9-RELATED"/>
    <property type="match status" value="1"/>
</dbReference>
<evidence type="ECO:0000313" key="4">
    <source>
        <dbReference type="EMBL" id="KAL3784632.1"/>
    </source>
</evidence>
<dbReference type="InterPro" id="IPR044736">
    <property type="entry name" value="Gid1/RanBPM/SPLA_SPRY"/>
</dbReference>
<dbReference type="Gene3D" id="2.60.120.920">
    <property type="match status" value="1"/>
</dbReference>
<feature type="domain" description="F-box" evidence="2">
    <location>
        <begin position="157"/>
        <end position="208"/>
    </location>
</feature>
<evidence type="ECO:0008006" key="6">
    <source>
        <dbReference type="Google" id="ProtNLM"/>
    </source>
</evidence>
<dbReference type="AlphaFoldDB" id="A0ABD3P9F2"/>
<dbReference type="Pfam" id="PF00622">
    <property type="entry name" value="SPRY"/>
    <property type="match status" value="1"/>
</dbReference>
<dbReference type="CDD" id="cd12885">
    <property type="entry name" value="SPRY_RanBP_like"/>
    <property type="match status" value="1"/>
</dbReference>
<sequence length="756" mass="82769">MHRVSSRPRLVSDADAAFSAGDEVDGDEVQYAALMGAVADETFTELLNDTRQAVALQGYMDVEEQYISRNVNSDVNQLEVELRGMFADGSNSSAVVSSKRKRLSNYMTPVSSYTNLKSSLIHPLCDDVAAAGVDASCALFNDLKPAAVSICCFNNSTSSINDLPPEALVHMASFLAPSQIRTLSLVNTQFRDILINSQGAVESLWMHVLREQFPQVFVPDGKMLTSSDVQFVNASVPASTGSCSGVGSASSESNVTLALSTALFPKCYPRQIDEATLKMYGTRHPFRTFSLNVGSLNLGTPNIDKENKLDVVQETDAAIVPVVQFMGRVGTGDRCIRSDQPFPSIKKIDGGVKKSGHMRLSWKLKSKSGICKSFDNIDSDASATSKPSTPLASTSFASPSTRTPLQRLSNAQSPPHSPLLRFLSSLSHHTDTSIQGSLQSSSMDWDEDDIGVNNYGMFNFGKCKEKLGRIARGCMSKHVDNNLKPFVVPVVLSKEQYHQSSLGPEKKLVVDLNPRLCAYFEVTILKHSGPNQGEDEIITGNGHRNENMDARQFANPPLAPRHLHELPRRQRWRNPHHILPMHPLAAIVFLQDGDMWLPPLPMHRELQNQNHVARVPFQDRGRGARHECVAIGLSTLAFNPRDRMPGWDTNSFGYHGDDGGLFHGQGDMIRPFGPAFGPGDTVGCGFCYTSKRMFFVKNGLFLGYAFDTLGDDVLEGGLYPTVGVDTECPLFVNFGAKPFCFDLSKFVRGCCNVGDA</sequence>
<dbReference type="InterPro" id="IPR036047">
    <property type="entry name" value="F-box-like_dom_sf"/>
</dbReference>
<dbReference type="InterPro" id="IPR013320">
    <property type="entry name" value="ConA-like_dom_sf"/>
</dbReference>
<dbReference type="PROSITE" id="PS50181">
    <property type="entry name" value="FBOX"/>
    <property type="match status" value="1"/>
</dbReference>
<dbReference type="InterPro" id="IPR001810">
    <property type="entry name" value="F-box_dom"/>
</dbReference>
<accession>A0ABD3P9F2</accession>
<dbReference type="InterPro" id="IPR001870">
    <property type="entry name" value="B30.2/SPRY"/>
</dbReference>
<proteinExistence type="predicted"/>
<dbReference type="InterPro" id="IPR003877">
    <property type="entry name" value="SPRY_dom"/>
</dbReference>
<evidence type="ECO:0000259" key="2">
    <source>
        <dbReference type="PROSITE" id="PS50181"/>
    </source>
</evidence>
<dbReference type="SUPFAM" id="SSF81383">
    <property type="entry name" value="F-box domain"/>
    <property type="match status" value="1"/>
</dbReference>
<name>A0ABD3P9F2_9STRA</name>
<evidence type="ECO:0000259" key="3">
    <source>
        <dbReference type="PROSITE" id="PS50188"/>
    </source>
</evidence>
<dbReference type="SMART" id="SM00449">
    <property type="entry name" value="SPRY"/>
    <property type="match status" value="1"/>
</dbReference>